<keyword evidence="1" id="KW-0472">Membrane</keyword>
<reference evidence="2 3" key="1">
    <citation type="submission" date="2023-06" db="EMBL/GenBank/DDBJ databases">
        <title>Five Gram-positive bacteria isolated from mangrove sediments in Shenzhen, Guangdong, China.</title>
        <authorList>
            <person name="Yu S."/>
            <person name="Zheng W."/>
            <person name="Huang Y."/>
        </authorList>
    </citation>
    <scope>NUCLEOTIDE SEQUENCE [LARGE SCALE GENOMIC DNA]</scope>
    <source>
        <strain evidence="2 3">SaN35-3</strain>
    </source>
</reference>
<feature type="transmembrane region" description="Helical" evidence="1">
    <location>
        <begin position="49"/>
        <end position="71"/>
    </location>
</feature>
<dbReference type="Proteomes" id="UP001197974">
    <property type="component" value="Chromosome"/>
</dbReference>
<proteinExistence type="predicted"/>
<gene>
    <name evidence="2" type="ORF">LC087_13420</name>
</gene>
<organism evidence="2 3">
    <name type="scientific">Bacillus carboniphilus</name>
    <dbReference type="NCBI Taxonomy" id="86663"/>
    <lineage>
        <taxon>Bacteria</taxon>
        <taxon>Bacillati</taxon>
        <taxon>Bacillota</taxon>
        <taxon>Bacilli</taxon>
        <taxon>Bacillales</taxon>
        <taxon>Bacillaceae</taxon>
        <taxon>Bacillus</taxon>
    </lineage>
</organism>
<dbReference type="RefSeq" id="WP_226541402.1">
    <property type="nucleotide sequence ID" value="NZ_CP129013.1"/>
</dbReference>
<keyword evidence="1" id="KW-0812">Transmembrane</keyword>
<evidence type="ECO:0008006" key="4">
    <source>
        <dbReference type="Google" id="ProtNLM"/>
    </source>
</evidence>
<protein>
    <recommendedName>
        <fullName evidence="4">Lipoprotein</fullName>
    </recommendedName>
</protein>
<name>A0ABY9JTS5_9BACI</name>
<keyword evidence="1" id="KW-1133">Transmembrane helix</keyword>
<keyword evidence="3" id="KW-1185">Reference proteome</keyword>
<evidence type="ECO:0000313" key="3">
    <source>
        <dbReference type="Proteomes" id="UP001197974"/>
    </source>
</evidence>
<accession>A0ABY9JTS5</accession>
<feature type="transmembrane region" description="Helical" evidence="1">
    <location>
        <begin position="21"/>
        <end position="43"/>
    </location>
</feature>
<evidence type="ECO:0000313" key="2">
    <source>
        <dbReference type="EMBL" id="WLR41835.1"/>
    </source>
</evidence>
<sequence length="215" mass="24474">MKTIIYFIFGKPNLEHMFFRGVYWFGVVFYFLAIPILIAQSFISGEWVINLISITLFPIIFRMVYSVNRLFHRSDKKVSKRLIIIFGSFFLFITLSTGAIFASVFFFGENVAMNVSKTSINGDVKLTIGSLKGHSSVESFHFQEKPQSVVVIPYEASVKEGDVVIYLEHSGNVIWERKIDSSRSGEITFEGEIGDYEVGVYAEEAKNINLNLSFE</sequence>
<evidence type="ECO:0000256" key="1">
    <source>
        <dbReference type="SAM" id="Phobius"/>
    </source>
</evidence>
<feature type="transmembrane region" description="Helical" evidence="1">
    <location>
        <begin position="83"/>
        <end position="107"/>
    </location>
</feature>
<dbReference type="EMBL" id="CP129013">
    <property type="protein sequence ID" value="WLR41835.1"/>
    <property type="molecule type" value="Genomic_DNA"/>
</dbReference>